<evidence type="ECO:0000256" key="3">
    <source>
        <dbReference type="ARBA" id="ARBA00022741"/>
    </source>
</evidence>
<dbReference type="Proteomes" id="UP000547444">
    <property type="component" value="Unassembled WGS sequence"/>
</dbReference>
<accession>A0A7X5ZDX3</accession>
<dbReference type="EMBL" id="JAANOW010000001">
    <property type="protein sequence ID" value="NIH96614.1"/>
    <property type="molecule type" value="Genomic_DNA"/>
</dbReference>
<dbReference type="PANTHER" id="PTHR46566">
    <property type="entry name" value="1-PHOSPHOFRUCTOKINASE-RELATED"/>
    <property type="match status" value="1"/>
</dbReference>
<dbReference type="RefSeq" id="WP_167160362.1">
    <property type="nucleotide sequence ID" value="NZ_JAANOW010000001.1"/>
</dbReference>
<dbReference type="GO" id="GO:0005829">
    <property type="term" value="C:cytosol"/>
    <property type="evidence" value="ECO:0007669"/>
    <property type="project" value="TreeGrafter"/>
</dbReference>
<dbReference type="InterPro" id="IPR029056">
    <property type="entry name" value="Ribokinase-like"/>
</dbReference>
<dbReference type="NCBIfam" id="TIGR03168">
    <property type="entry name" value="1-PFK"/>
    <property type="match status" value="1"/>
</dbReference>
<reference evidence="8 9" key="1">
    <citation type="submission" date="2020-03" db="EMBL/GenBank/DDBJ databases">
        <title>Sequencing the genomes of 1000 actinobacteria strains.</title>
        <authorList>
            <person name="Klenk H.-P."/>
        </authorList>
    </citation>
    <scope>NUCLEOTIDE SEQUENCE [LARGE SCALE GENOMIC DNA]</scope>
    <source>
        <strain evidence="8 9">DSM 44556</strain>
    </source>
</reference>
<evidence type="ECO:0000256" key="4">
    <source>
        <dbReference type="ARBA" id="ARBA00022777"/>
    </source>
</evidence>
<keyword evidence="4 8" id="KW-0418">Kinase</keyword>
<dbReference type="InterPro" id="IPR002173">
    <property type="entry name" value="Carboh/pur_kinase_PfkB_CS"/>
</dbReference>
<dbReference type="InterPro" id="IPR011611">
    <property type="entry name" value="PfkB_dom"/>
</dbReference>
<organism evidence="8 9">
    <name type="scientific">Mycolicibacterium fluoranthenivorans</name>
    <dbReference type="NCBI Taxonomy" id="258505"/>
    <lineage>
        <taxon>Bacteria</taxon>
        <taxon>Bacillati</taxon>
        <taxon>Actinomycetota</taxon>
        <taxon>Actinomycetes</taxon>
        <taxon>Mycobacteriales</taxon>
        <taxon>Mycobacteriaceae</taxon>
        <taxon>Mycolicibacterium</taxon>
    </lineage>
</organism>
<evidence type="ECO:0000256" key="6">
    <source>
        <dbReference type="PIRNR" id="PIRNR000535"/>
    </source>
</evidence>
<evidence type="ECO:0000313" key="8">
    <source>
        <dbReference type="EMBL" id="NIH96614.1"/>
    </source>
</evidence>
<evidence type="ECO:0000256" key="2">
    <source>
        <dbReference type="ARBA" id="ARBA00022679"/>
    </source>
</evidence>
<dbReference type="InterPro" id="IPR017583">
    <property type="entry name" value="Tagatose/fructose_Pkinase"/>
</dbReference>
<name>A0A7X5ZDX3_9MYCO</name>
<keyword evidence="2 6" id="KW-0808">Transferase</keyword>
<evidence type="ECO:0000256" key="1">
    <source>
        <dbReference type="ARBA" id="ARBA00010688"/>
    </source>
</evidence>
<sequence>MSGSAIVTLTVNPALDVTVDADHVQPTDKIRCRAVRYDAGGGGVNVARFVHALGVPVSAVFTAGGPTGAHVVALIDDSEVPSLPITVSGHTRQSLTVNECATGRQYRFVLPGPALTPEEQIRCLDVLKDAAGSAGYVVASGSLPPGVRPDFYQQVADICGQRGARLILDTSGGGLAHISSGVFMLKPSLRELRECVGRPLLTEVEQTTAARELIDRGVAEMVVVSLGAEGALLVTARSSHRYAAIDVPSVSGVGAGDAMVAGIVVGLSRAWPVPVAVRYGIATATAKLQTPGTSAFVRSDVDGYFDGYFDGVDTEGTVDAKGTAVRPVRSR</sequence>
<feature type="domain" description="Carbohydrate kinase PfkB" evidence="7">
    <location>
        <begin position="19"/>
        <end position="295"/>
    </location>
</feature>
<dbReference type="PIRSF" id="PIRSF000535">
    <property type="entry name" value="1PFK/6PFK/LacC"/>
    <property type="match status" value="1"/>
</dbReference>
<protein>
    <submittedName>
        <fullName evidence="8">6-phosphofructokinase 2</fullName>
        <ecNumber evidence="8">2.7.1.11</ecNumber>
    </submittedName>
</protein>
<dbReference type="PROSITE" id="PS00583">
    <property type="entry name" value="PFKB_KINASES_1"/>
    <property type="match status" value="1"/>
</dbReference>
<evidence type="ECO:0000313" key="9">
    <source>
        <dbReference type="Proteomes" id="UP000547444"/>
    </source>
</evidence>
<keyword evidence="9" id="KW-1185">Reference proteome</keyword>
<comment type="caution">
    <text evidence="8">The sequence shown here is derived from an EMBL/GenBank/DDBJ whole genome shotgun (WGS) entry which is preliminary data.</text>
</comment>
<dbReference type="CDD" id="cd01164">
    <property type="entry name" value="FruK_PfkB_like"/>
    <property type="match status" value="1"/>
</dbReference>
<evidence type="ECO:0000256" key="5">
    <source>
        <dbReference type="ARBA" id="ARBA00022840"/>
    </source>
</evidence>
<dbReference type="Pfam" id="PF00294">
    <property type="entry name" value="PfkB"/>
    <property type="match status" value="1"/>
</dbReference>
<dbReference type="GO" id="GO:0003872">
    <property type="term" value="F:6-phosphofructokinase activity"/>
    <property type="evidence" value="ECO:0007669"/>
    <property type="project" value="UniProtKB-EC"/>
</dbReference>
<proteinExistence type="inferred from homology"/>
<dbReference type="PANTHER" id="PTHR46566:SF2">
    <property type="entry name" value="ATP-DEPENDENT 6-PHOSPHOFRUCTOKINASE ISOZYME 2"/>
    <property type="match status" value="1"/>
</dbReference>
<dbReference type="Gene3D" id="3.40.1190.20">
    <property type="match status" value="1"/>
</dbReference>
<dbReference type="SUPFAM" id="SSF53613">
    <property type="entry name" value="Ribokinase-like"/>
    <property type="match status" value="1"/>
</dbReference>
<dbReference type="EC" id="2.7.1.11" evidence="8"/>
<dbReference type="AlphaFoldDB" id="A0A7X5ZDX3"/>
<dbReference type="GO" id="GO:0005524">
    <property type="term" value="F:ATP binding"/>
    <property type="evidence" value="ECO:0007669"/>
    <property type="project" value="UniProtKB-KW"/>
</dbReference>
<evidence type="ECO:0000259" key="7">
    <source>
        <dbReference type="Pfam" id="PF00294"/>
    </source>
</evidence>
<keyword evidence="5" id="KW-0067">ATP-binding</keyword>
<gene>
    <name evidence="8" type="ORF">FHU31_003570</name>
</gene>
<keyword evidence="3" id="KW-0547">Nucleotide-binding</keyword>
<comment type="similarity">
    <text evidence="1">Belongs to the carbohydrate kinase PfkB family.</text>
</comment>